<protein>
    <submittedName>
        <fullName evidence="9">Putative nepenthesin</fullName>
    </submittedName>
</protein>
<dbReference type="InterPro" id="IPR033121">
    <property type="entry name" value="PEPTIDASE_A1"/>
</dbReference>
<evidence type="ECO:0000256" key="8">
    <source>
        <dbReference type="ARBA" id="ARBA00023180"/>
    </source>
</evidence>
<dbReference type="PROSITE" id="PS51767">
    <property type="entry name" value="PEPTIDASE_A1"/>
    <property type="match status" value="1"/>
</dbReference>
<dbReference type="InterPro" id="IPR051708">
    <property type="entry name" value="Plant_Aspart_Prot_A1"/>
</dbReference>
<evidence type="ECO:0000313" key="9">
    <source>
        <dbReference type="EMBL" id="KAE9593637.1"/>
    </source>
</evidence>
<dbReference type="InterPro" id="IPR032799">
    <property type="entry name" value="TAXi_C"/>
</dbReference>
<dbReference type="Pfam" id="PF14541">
    <property type="entry name" value="TAXi_C"/>
    <property type="match status" value="1"/>
</dbReference>
<dbReference type="FunFam" id="2.40.70.10:FF:000050">
    <property type="entry name" value="Aspartic proteinase CDR1"/>
    <property type="match status" value="1"/>
</dbReference>
<dbReference type="InterPro" id="IPR001969">
    <property type="entry name" value="Aspartic_peptidase_AS"/>
</dbReference>
<keyword evidence="3" id="KW-0964">Secreted</keyword>
<dbReference type="SUPFAM" id="SSF50630">
    <property type="entry name" value="Acid proteases"/>
    <property type="match status" value="1"/>
</dbReference>
<dbReference type="Pfam" id="PF14543">
    <property type="entry name" value="TAXi_N"/>
    <property type="match status" value="1"/>
</dbReference>
<evidence type="ECO:0000256" key="6">
    <source>
        <dbReference type="ARBA" id="ARBA00022750"/>
    </source>
</evidence>
<keyword evidence="4" id="KW-0645">Protease</keyword>
<evidence type="ECO:0000256" key="7">
    <source>
        <dbReference type="ARBA" id="ARBA00022801"/>
    </source>
</evidence>
<evidence type="ECO:0000256" key="5">
    <source>
        <dbReference type="ARBA" id="ARBA00022729"/>
    </source>
</evidence>
<evidence type="ECO:0000256" key="3">
    <source>
        <dbReference type="ARBA" id="ARBA00022525"/>
    </source>
</evidence>
<sequence>MSPHHCLLVFLLITLSTIFNGDIYLIEALNGGFSVELIHRDSPKSPFYNSSQTQIERAANAIRRSLNRVKHFYPKEDGAYKVLQAPITNINGEFLMKYSIGTPNFDGMAVADTGSDLIWLQCQPCENCYNQTYPIFDPSKSKTYKIASCSSKACKLIKDNSCKSGVGESKCQYKISYKDGSISTGDVAFETLTLGTNVTNSYAGFDEIIFGCGHNNHGNFVPSTTGIIGLGNGAYSLTSQLSIVIDDKFSYCLVPLYIGNTTSFLNFGENAVVSGFGTVSTPLASGSIETYYYLTLEGISVAGKRIDFETKVGLVGNFTGNIIIDSGTTLTYVPEDFYNKLEPLVAAQINSERVPVPKLLTPLIKLCYKSSPMELFKTPPITVHFKGADIVLNRLNTFYKFVEGLVCFTFTPSKDGSIYGNINQLNFLIGYDRQEKTVSFKSTSCRNFLS</sequence>
<dbReference type="CDD" id="cd05476">
    <property type="entry name" value="pepsin_A_like_plant"/>
    <property type="match status" value="1"/>
</dbReference>
<evidence type="ECO:0000313" key="10">
    <source>
        <dbReference type="Proteomes" id="UP000447434"/>
    </source>
</evidence>
<evidence type="ECO:0000256" key="2">
    <source>
        <dbReference type="ARBA" id="ARBA00007447"/>
    </source>
</evidence>
<gene>
    <name evidence="9" type="ORF">Lalb_Chr18g0045161</name>
</gene>
<dbReference type="FunFam" id="2.40.70.10:FF:000016">
    <property type="entry name" value="Probable aspartic protease At2g35615"/>
    <property type="match status" value="1"/>
</dbReference>
<dbReference type="GO" id="GO:0006508">
    <property type="term" value="P:proteolysis"/>
    <property type="evidence" value="ECO:0007669"/>
    <property type="project" value="UniProtKB-KW"/>
</dbReference>
<comment type="subcellular location">
    <subcellularLocation>
        <location evidence="1">Secreted</location>
    </subcellularLocation>
</comment>
<keyword evidence="10" id="KW-1185">Reference proteome</keyword>
<name>A0A6A5P5A2_LUPAL</name>
<comment type="similarity">
    <text evidence="2">Belongs to the peptidase A1 family.</text>
</comment>
<evidence type="ECO:0000256" key="1">
    <source>
        <dbReference type="ARBA" id="ARBA00004613"/>
    </source>
</evidence>
<keyword evidence="7" id="KW-0378">Hydrolase</keyword>
<dbReference type="InterPro" id="IPR034161">
    <property type="entry name" value="Pepsin-like_plant"/>
</dbReference>
<dbReference type="OrthoDB" id="2747330at2759"/>
<dbReference type="InterPro" id="IPR021109">
    <property type="entry name" value="Peptidase_aspartic_dom_sf"/>
</dbReference>
<proteinExistence type="inferred from homology"/>
<evidence type="ECO:0000256" key="4">
    <source>
        <dbReference type="ARBA" id="ARBA00022670"/>
    </source>
</evidence>
<reference evidence="10" key="1">
    <citation type="journal article" date="2020" name="Nat. Commun.">
        <title>Genome sequence of the cluster root forming white lupin.</title>
        <authorList>
            <person name="Hufnagel B."/>
            <person name="Marques A."/>
            <person name="Soriano A."/>
            <person name="Marques L."/>
            <person name="Divol F."/>
            <person name="Doumas P."/>
            <person name="Sallet E."/>
            <person name="Mancinotti D."/>
            <person name="Carrere S."/>
            <person name="Marande W."/>
            <person name="Arribat S."/>
            <person name="Keller J."/>
            <person name="Huneau C."/>
            <person name="Blein T."/>
            <person name="Aime D."/>
            <person name="Laguerre M."/>
            <person name="Taylor J."/>
            <person name="Schubert V."/>
            <person name="Nelson M."/>
            <person name="Geu-Flores F."/>
            <person name="Crespi M."/>
            <person name="Gallardo-Guerrero K."/>
            <person name="Delaux P.-M."/>
            <person name="Salse J."/>
            <person name="Berges H."/>
            <person name="Guyot R."/>
            <person name="Gouzy J."/>
            <person name="Peret B."/>
        </authorList>
    </citation>
    <scope>NUCLEOTIDE SEQUENCE [LARGE SCALE GENOMIC DNA]</scope>
    <source>
        <strain evidence="10">cv. Amiga</strain>
    </source>
</reference>
<dbReference type="EMBL" id="WOCE01000018">
    <property type="protein sequence ID" value="KAE9593637.1"/>
    <property type="molecule type" value="Genomic_DNA"/>
</dbReference>
<dbReference type="PROSITE" id="PS00141">
    <property type="entry name" value="ASP_PROTEASE"/>
    <property type="match status" value="1"/>
</dbReference>
<dbReference type="Proteomes" id="UP000447434">
    <property type="component" value="Chromosome 18"/>
</dbReference>
<dbReference type="InterPro" id="IPR032861">
    <property type="entry name" value="TAXi_N"/>
</dbReference>
<dbReference type="GO" id="GO:0005576">
    <property type="term" value="C:extracellular region"/>
    <property type="evidence" value="ECO:0007669"/>
    <property type="project" value="UniProtKB-SubCell"/>
</dbReference>
<dbReference type="GO" id="GO:0004190">
    <property type="term" value="F:aspartic-type endopeptidase activity"/>
    <property type="evidence" value="ECO:0007669"/>
    <property type="project" value="UniProtKB-KW"/>
</dbReference>
<keyword evidence="5" id="KW-0732">Signal</keyword>
<keyword evidence="6" id="KW-0064">Aspartyl protease</keyword>
<dbReference type="Gene3D" id="2.40.70.10">
    <property type="entry name" value="Acid Proteases"/>
    <property type="match status" value="2"/>
</dbReference>
<keyword evidence="8" id="KW-0325">Glycoprotein</keyword>
<dbReference type="AlphaFoldDB" id="A0A6A5P5A2"/>
<dbReference type="PANTHER" id="PTHR47967">
    <property type="entry name" value="OS07G0603500 PROTEIN-RELATED"/>
    <property type="match status" value="1"/>
</dbReference>
<comment type="caution">
    <text evidence="9">The sequence shown here is derived from an EMBL/GenBank/DDBJ whole genome shotgun (WGS) entry which is preliminary data.</text>
</comment>
<accession>A0A6A5P5A2</accession>
<organism evidence="9 10">
    <name type="scientific">Lupinus albus</name>
    <name type="common">White lupine</name>
    <name type="synonym">Lupinus termis</name>
    <dbReference type="NCBI Taxonomy" id="3870"/>
    <lineage>
        <taxon>Eukaryota</taxon>
        <taxon>Viridiplantae</taxon>
        <taxon>Streptophyta</taxon>
        <taxon>Embryophyta</taxon>
        <taxon>Tracheophyta</taxon>
        <taxon>Spermatophyta</taxon>
        <taxon>Magnoliopsida</taxon>
        <taxon>eudicotyledons</taxon>
        <taxon>Gunneridae</taxon>
        <taxon>Pentapetalae</taxon>
        <taxon>rosids</taxon>
        <taxon>fabids</taxon>
        <taxon>Fabales</taxon>
        <taxon>Fabaceae</taxon>
        <taxon>Papilionoideae</taxon>
        <taxon>50 kb inversion clade</taxon>
        <taxon>genistoids sensu lato</taxon>
        <taxon>core genistoids</taxon>
        <taxon>Genisteae</taxon>
        <taxon>Lupinus</taxon>
    </lineage>
</organism>
<dbReference type="PANTHER" id="PTHR47967:SF66">
    <property type="entry name" value="ASPARTIC PROTEINASE CDR1-RELATED"/>
    <property type="match status" value="1"/>
</dbReference>